<dbReference type="InterPro" id="IPR014001">
    <property type="entry name" value="Helicase_ATP-bd"/>
</dbReference>
<dbReference type="Gene3D" id="3.40.50.300">
    <property type="entry name" value="P-loop containing nucleotide triphosphate hydrolases"/>
    <property type="match status" value="2"/>
</dbReference>
<dbReference type="Pfam" id="PF00271">
    <property type="entry name" value="Helicase_C"/>
    <property type="match status" value="1"/>
</dbReference>
<dbReference type="CDD" id="cd18799">
    <property type="entry name" value="SF2_C_EcoAI-like"/>
    <property type="match status" value="1"/>
</dbReference>
<keyword evidence="3" id="KW-0067">ATP-binding</keyword>
<dbReference type="SMART" id="SM00382">
    <property type="entry name" value="AAA"/>
    <property type="match status" value="1"/>
</dbReference>
<dbReference type="GO" id="GO:0003677">
    <property type="term" value="F:DNA binding"/>
    <property type="evidence" value="ECO:0007669"/>
    <property type="project" value="InterPro"/>
</dbReference>
<evidence type="ECO:0000313" key="4">
    <source>
        <dbReference type="Proteomes" id="UP001139207"/>
    </source>
</evidence>
<dbReference type="Pfam" id="PF13091">
    <property type="entry name" value="PLDc_2"/>
    <property type="match status" value="1"/>
</dbReference>
<dbReference type="Proteomes" id="UP001139207">
    <property type="component" value="Unassembled WGS sequence"/>
</dbReference>
<dbReference type="PANTHER" id="PTHR47396:SF1">
    <property type="entry name" value="ATP-DEPENDENT HELICASE IRC3-RELATED"/>
    <property type="match status" value="1"/>
</dbReference>
<dbReference type="GO" id="GO:0016787">
    <property type="term" value="F:hydrolase activity"/>
    <property type="evidence" value="ECO:0007669"/>
    <property type="project" value="InterPro"/>
</dbReference>
<feature type="domain" description="Helicase C-terminal" evidence="2">
    <location>
        <begin position="427"/>
        <end position="603"/>
    </location>
</feature>
<dbReference type="RefSeq" id="WP_244804453.1">
    <property type="nucleotide sequence ID" value="NZ_JALIEA010000013.1"/>
</dbReference>
<dbReference type="PROSITE" id="PS51192">
    <property type="entry name" value="HELICASE_ATP_BIND_1"/>
    <property type="match status" value="1"/>
</dbReference>
<dbReference type="SMART" id="SM00487">
    <property type="entry name" value="DEXDc"/>
    <property type="match status" value="1"/>
</dbReference>
<dbReference type="InterPro" id="IPR050742">
    <property type="entry name" value="Helicase_Restrict-Modif_Enz"/>
</dbReference>
<dbReference type="GO" id="GO:0005524">
    <property type="term" value="F:ATP binding"/>
    <property type="evidence" value="ECO:0007669"/>
    <property type="project" value="InterPro"/>
</dbReference>
<sequence length="961" mass="108284">MSMEDNPVSAGTAYGFLDREVDSEHLYHPRLIANRDGNTMVRAITEEMRRSVRVDFSVAFITPGALGLIKQALRNFDGVVRIITSTYLDFNEPDMFRELLNLDNVEVLIHPGTEGGFHAKGYVFTQEETLSAIIGSSNLTRNALTKNQEWNLRFSALPEGDITYQLRAAIDEQCAESRPLTREWIDNYEQDRQIRIVPMMSQAIENGEIPLGPIVPNAMQKEALTEIRSVRDAGEGRALVISATGTGKTILAALAAREFNPRRMLFIVHREQILDKAMSEFRRVLEADPDEIGRVVGNQKEDDKRFVFAMVQTLSKEEYIQSLAPDSFDLIIIDEVHRAGAASYERVIEHFDPEFLLGLTATPERTDDTNIFEMFDHNVPYEIRLQEALEADMLAPFDYYGVTEYIDDIGDLQEDTGRLSKLVAPDRVEYILEMLRAYGFPSGVKGLMFCSSRQEAHELSELLNTRTLNGRELRTRPLTGESTAEEREVAMGDLADGRLDYILTRDIFNEGIDIPSVNQVVMLRNTDSSIVFTQQLGRGLRKSEGKDHLRVIDFIGNYKNNFLIPVALFGDHSLNSDSVKEKLIKAQTSGVIAGISSVNFDEISRQRVLDSLAKSRLDSAHNLKSAIRSLGNRIGRTPMLIDFAHHETADPVVLATKKRCYWNLLSGFGLSASVPYADEASYLSLLDSELLNGKRPHELLLIQALLNQRTITRDSFAQLLVERGCAADDATISSVERILTLSFFTKEEKKKYGPHPVIDISDGQYRLNREFVRLYDAGTAFATHVDDAVATGIYLSRHSKSWQGKLVEGHQYTRKDVCRLLNFETNQYSTLYGYKTDSYSNTCPIFITYEKSDEISATTQYEDGFDDEATINWFTKSRTSLRSKREMDIAANAFPLHVFVKKDDVDGSDFFYLGGAKARDAFDTHIKDKNGKDVPIVNMKLDLEHSVSAGLYGYLTAPSMK</sequence>
<keyword evidence="4" id="KW-1185">Reference proteome</keyword>
<dbReference type="Pfam" id="PF04851">
    <property type="entry name" value="ResIII"/>
    <property type="match status" value="1"/>
</dbReference>
<name>A0A9X1WHM0_9CORY</name>
<dbReference type="CDD" id="cd18032">
    <property type="entry name" value="DEXHc_RE_I_III_res"/>
    <property type="match status" value="1"/>
</dbReference>
<reference evidence="3" key="1">
    <citation type="submission" date="2022-04" db="EMBL/GenBank/DDBJ databases">
        <title>Corynebacterium kalidii LD5P10.</title>
        <authorList>
            <person name="Sun J.Q."/>
        </authorList>
    </citation>
    <scope>NUCLEOTIDE SEQUENCE</scope>
    <source>
        <strain evidence="3">LD5P10</strain>
    </source>
</reference>
<dbReference type="SUPFAM" id="SSF52540">
    <property type="entry name" value="P-loop containing nucleoside triphosphate hydrolases"/>
    <property type="match status" value="1"/>
</dbReference>
<protein>
    <submittedName>
        <fullName evidence="3">DEAD/DEAH box helicase</fullName>
    </submittedName>
</protein>
<dbReference type="Pfam" id="PF26350">
    <property type="entry name" value="DUF8090"/>
    <property type="match status" value="1"/>
</dbReference>
<dbReference type="CDD" id="cd09204">
    <property type="entry name" value="PLDc_N_DEXD_b2"/>
    <property type="match status" value="1"/>
</dbReference>
<organism evidence="3 4">
    <name type="scientific">Corynebacterium kalidii</name>
    <dbReference type="NCBI Taxonomy" id="2931982"/>
    <lineage>
        <taxon>Bacteria</taxon>
        <taxon>Bacillati</taxon>
        <taxon>Actinomycetota</taxon>
        <taxon>Actinomycetes</taxon>
        <taxon>Mycobacteriales</taxon>
        <taxon>Corynebacteriaceae</taxon>
        <taxon>Corynebacterium</taxon>
    </lineage>
</organism>
<dbReference type="PROSITE" id="PS51194">
    <property type="entry name" value="HELICASE_CTER"/>
    <property type="match status" value="1"/>
</dbReference>
<evidence type="ECO:0000259" key="2">
    <source>
        <dbReference type="PROSITE" id="PS51194"/>
    </source>
</evidence>
<proteinExistence type="predicted"/>
<dbReference type="InterPro" id="IPR025202">
    <property type="entry name" value="PLD-like_dom"/>
</dbReference>
<dbReference type="InterPro" id="IPR006935">
    <property type="entry name" value="Helicase/UvrB_N"/>
</dbReference>
<feature type="domain" description="Helicase ATP-binding" evidence="1">
    <location>
        <begin position="229"/>
        <end position="381"/>
    </location>
</feature>
<dbReference type="InterPro" id="IPR001650">
    <property type="entry name" value="Helicase_C-like"/>
</dbReference>
<dbReference type="InterPro" id="IPR003593">
    <property type="entry name" value="AAA+_ATPase"/>
</dbReference>
<evidence type="ECO:0000313" key="3">
    <source>
        <dbReference type="EMBL" id="MCJ7858711.1"/>
    </source>
</evidence>
<dbReference type="PANTHER" id="PTHR47396">
    <property type="entry name" value="TYPE I RESTRICTION ENZYME ECOKI R PROTEIN"/>
    <property type="match status" value="1"/>
</dbReference>
<evidence type="ECO:0000259" key="1">
    <source>
        <dbReference type="PROSITE" id="PS51192"/>
    </source>
</evidence>
<dbReference type="InterPro" id="IPR058403">
    <property type="entry name" value="DUF8090"/>
</dbReference>
<dbReference type="SMART" id="SM00490">
    <property type="entry name" value="HELICc"/>
    <property type="match status" value="1"/>
</dbReference>
<keyword evidence="3" id="KW-0378">Hydrolase</keyword>
<dbReference type="GO" id="GO:0005829">
    <property type="term" value="C:cytosol"/>
    <property type="evidence" value="ECO:0007669"/>
    <property type="project" value="TreeGrafter"/>
</dbReference>
<accession>A0A9X1WHM0</accession>
<dbReference type="AlphaFoldDB" id="A0A9X1WHM0"/>
<gene>
    <name evidence="3" type="ORF">MUN33_08275</name>
</gene>
<dbReference type="InterPro" id="IPR027417">
    <property type="entry name" value="P-loop_NTPase"/>
</dbReference>
<dbReference type="SUPFAM" id="SSF56024">
    <property type="entry name" value="Phospholipase D/nuclease"/>
    <property type="match status" value="1"/>
</dbReference>
<keyword evidence="3" id="KW-0547">Nucleotide-binding</keyword>
<comment type="caution">
    <text evidence="3">The sequence shown here is derived from an EMBL/GenBank/DDBJ whole genome shotgun (WGS) entry which is preliminary data.</text>
</comment>
<dbReference type="EMBL" id="JALIEA010000013">
    <property type="protein sequence ID" value="MCJ7858711.1"/>
    <property type="molecule type" value="Genomic_DNA"/>
</dbReference>
<dbReference type="Gene3D" id="3.30.870.10">
    <property type="entry name" value="Endonuclease Chain A"/>
    <property type="match status" value="1"/>
</dbReference>
<keyword evidence="3" id="KW-0347">Helicase</keyword>
<dbReference type="InterPro" id="IPR021835">
    <property type="entry name" value="DUF3427"/>
</dbReference>
<dbReference type="GO" id="GO:0004386">
    <property type="term" value="F:helicase activity"/>
    <property type="evidence" value="ECO:0007669"/>
    <property type="project" value="UniProtKB-KW"/>
</dbReference>
<dbReference type="Pfam" id="PF11907">
    <property type="entry name" value="DUF3427"/>
    <property type="match status" value="1"/>
</dbReference>